<dbReference type="GO" id="GO:0016787">
    <property type="term" value="F:hydrolase activity"/>
    <property type="evidence" value="ECO:0007669"/>
    <property type="project" value="UniProtKB-KW"/>
</dbReference>
<dbReference type="InterPro" id="IPR036188">
    <property type="entry name" value="FAD/NAD-bd_sf"/>
</dbReference>
<protein>
    <submittedName>
        <fullName evidence="2">Hydroxyacylglutathione hydrolase</fullName>
    </submittedName>
</protein>
<dbReference type="SUPFAM" id="SSF51905">
    <property type="entry name" value="FAD/NAD(P)-binding domain"/>
    <property type="match status" value="1"/>
</dbReference>
<dbReference type="AlphaFoldDB" id="A0A1J6HVX1"/>
<feature type="domain" description="FAD-dependent urate hydroxylase HpyO/Asp monooxygenase CreE-like FAD/NAD(P)-binding" evidence="1">
    <location>
        <begin position="5"/>
        <end position="154"/>
    </location>
</feature>
<evidence type="ECO:0000313" key="3">
    <source>
        <dbReference type="Proteomes" id="UP000182985"/>
    </source>
</evidence>
<dbReference type="PANTHER" id="PTHR40254:SF1">
    <property type="entry name" value="BLR0577 PROTEIN"/>
    <property type="match status" value="1"/>
</dbReference>
<evidence type="ECO:0000313" key="2">
    <source>
        <dbReference type="EMBL" id="OIS90762.1"/>
    </source>
</evidence>
<proteinExistence type="predicted"/>
<dbReference type="OrthoDB" id="101972at2"/>
<dbReference type="Gene3D" id="3.50.50.60">
    <property type="entry name" value="FAD/NAD(P)-binding domain"/>
    <property type="match status" value="1"/>
</dbReference>
<dbReference type="Pfam" id="PF13454">
    <property type="entry name" value="NAD_binding_9"/>
    <property type="match status" value="1"/>
</dbReference>
<keyword evidence="2" id="KW-0378">Hydrolase</keyword>
<dbReference type="InterPro" id="IPR052189">
    <property type="entry name" value="L-asp_N-monooxygenase_NS-form"/>
</dbReference>
<accession>A0A1J6HVX1</accession>
<dbReference type="EMBL" id="MOEC01000041">
    <property type="protein sequence ID" value="OIS90762.1"/>
    <property type="molecule type" value="Genomic_DNA"/>
</dbReference>
<comment type="caution">
    <text evidence="2">The sequence shown here is derived from an EMBL/GenBank/DDBJ whole genome shotgun (WGS) entry which is preliminary data.</text>
</comment>
<keyword evidence="3" id="KW-1185">Reference proteome</keyword>
<gene>
    <name evidence="2" type="ORF">BLA27_24950</name>
</gene>
<organism evidence="2 3">
    <name type="scientific">Brucella cytisi</name>
    <dbReference type="NCBI Taxonomy" id="407152"/>
    <lineage>
        <taxon>Bacteria</taxon>
        <taxon>Pseudomonadati</taxon>
        <taxon>Pseudomonadota</taxon>
        <taxon>Alphaproteobacteria</taxon>
        <taxon>Hyphomicrobiales</taxon>
        <taxon>Brucellaceae</taxon>
        <taxon>Brucella/Ochrobactrum group</taxon>
        <taxon>Brucella</taxon>
    </lineage>
</organism>
<dbReference type="InterPro" id="IPR038732">
    <property type="entry name" value="HpyO/CreE_NAD-binding"/>
</dbReference>
<sequence>MKSFIIIGAGASGIILAAQLLRRSPNSTVRIFERSGQLGAGIAYATENPSHLLNVRASNMSVYPDQPDHFLNWLQSSDIAAPGHLWEPHSFAPRKLYRPYLKHLIAPYLSDVDTRLKVEKTGVVDVALKDGRPTVIAETGDTFTADAVIVSTGNEAAIAKSGNHVTEYWSSNGYFDVPTDAPVAIFGTGLSMVDSVLSLLDNGHRAEIYAISRRGLLPAVHAPAQAFPVEADDLPVSLGLSKLMQRVRVMMAEAEKTGSCWRGVMDGLRPHTQHIWASLPTSQRRSFLRHLRPWWDVHRHRMAPAVAERIEAAVNSGQLKVAAGHLVSVRDQGDEIEVRYRPRRSEHVEKLQVSTVIDCRGGNPRFSTTRNVALIGLMEHGLARPDPLDLGFDVTRDLQILNKRGEPSGPFFAIGPVTKGAFWEVTAVPDIRVQAERLSAILLEG</sequence>
<name>A0A1J6HVX1_9HYPH</name>
<reference evidence="2 3" key="1">
    <citation type="submission" date="2016-10" db="EMBL/GenBank/DDBJ databases">
        <title>The Draft Genome Sequence of the Potato Rhizosphere Bacteria Ochrobactrum sp. IPA7.2.</title>
        <authorList>
            <person name="Gogoleva N.E."/>
            <person name="Khlopko Y.A."/>
            <person name="Burygin G.L."/>
            <person name="Plotnikov A.O."/>
        </authorList>
    </citation>
    <scope>NUCLEOTIDE SEQUENCE [LARGE SCALE GENOMIC DNA]</scope>
    <source>
        <strain evidence="2 3">IPA7.2</strain>
    </source>
</reference>
<evidence type="ECO:0000259" key="1">
    <source>
        <dbReference type="Pfam" id="PF13454"/>
    </source>
</evidence>
<dbReference type="Proteomes" id="UP000182985">
    <property type="component" value="Unassembled WGS sequence"/>
</dbReference>
<dbReference type="RefSeq" id="WP_071634033.1">
    <property type="nucleotide sequence ID" value="NZ_JBHJZM010000005.1"/>
</dbReference>
<dbReference type="PANTHER" id="PTHR40254">
    <property type="entry name" value="BLR0577 PROTEIN"/>
    <property type="match status" value="1"/>
</dbReference>